<evidence type="ECO:0000313" key="4">
    <source>
        <dbReference type="Proteomes" id="UP001152607"/>
    </source>
</evidence>
<organism evidence="3 4">
    <name type="scientific">Periconia digitata</name>
    <dbReference type="NCBI Taxonomy" id="1303443"/>
    <lineage>
        <taxon>Eukaryota</taxon>
        <taxon>Fungi</taxon>
        <taxon>Dikarya</taxon>
        <taxon>Ascomycota</taxon>
        <taxon>Pezizomycotina</taxon>
        <taxon>Dothideomycetes</taxon>
        <taxon>Pleosporomycetidae</taxon>
        <taxon>Pleosporales</taxon>
        <taxon>Massarineae</taxon>
        <taxon>Periconiaceae</taxon>
        <taxon>Periconia</taxon>
    </lineage>
</organism>
<evidence type="ECO:0000313" key="3">
    <source>
        <dbReference type="EMBL" id="CAI6266320.1"/>
    </source>
</evidence>
<feature type="transmembrane region" description="Helical" evidence="2">
    <location>
        <begin position="402"/>
        <end position="424"/>
    </location>
</feature>
<evidence type="ECO:0000256" key="2">
    <source>
        <dbReference type="SAM" id="Phobius"/>
    </source>
</evidence>
<feature type="region of interest" description="Disordered" evidence="1">
    <location>
        <begin position="49"/>
        <end position="73"/>
    </location>
</feature>
<feature type="compositionally biased region" description="Polar residues" evidence="1">
    <location>
        <begin position="9"/>
        <end position="33"/>
    </location>
</feature>
<keyword evidence="2" id="KW-0812">Transmembrane</keyword>
<feature type="region of interest" description="Disordered" evidence="1">
    <location>
        <begin position="356"/>
        <end position="378"/>
    </location>
</feature>
<keyword evidence="2" id="KW-0472">Membrane</keyword>
<feature type="compositionally biased region" description="Polar residues" evidence="1">
    <location>
        <begin position="57"/>
        <end position="73"/>
    </location>
</feature>
<keyword evidence="2" id="KW-1133">Transmembrane helix</keyword>
<sequence length="441" mass="49118">MERPGTPRRSLQSNPEQRWIAQQSPPFGAMNTSSIDAMRVNPKLLLARRNSPAPSIRPSTSPSLAPSHMTQSGHPDISYSIRGFDDDAGHLYAVCRAVPYLLGPKSMLDALSTMRSAQMPDHLFINDEGTPIPDTQRFSFMDRALVLVLYLLQTPLEDHTIPIRQLLSHFDHHKDALIIYKDMGTGRPVEYMNLRVSDFANLAIEWHAIGNPGNVSPTRPDAITPWQNIIPHLAARHISSTYLTKSQYEQWIMVPEPDLPTQLNTFVRSGGYERLIQNYLARDVSRRLTSRFGCHGNTTHGLLPSPTDRLERGAKRFSHEHPCGRLIDFRQERHDNALLPEDRASLDKEKRDIARDDAEADAAQQPTDPAGAAGAKKEEEAGAVKGFARLTRNIRWVKVMKYGVITLVTVGGIGGAACGVYFYISGKRRDGGMNNVVDTAS</sequence>
<feature type="region of interest" description="Disordered" evidence="1">
    <location>
        <begin position="1"/>
        <end position="33"/>
    </location>
</feature>
<dbReference type="AlphaFoldDB" id="A0A9W4U3F8"/>
<dbReference type="OrthoDB" id="3800555at2759"/>
<name>A0A9W4U3F8_9PLEO</name>
<feature type="compositionally biased region" description="Low complexity" evidence="1">
    <location>
        <begin position="361"/>
        <end position="374"/>
    </location>
</feature>
<accession>A0A9W4U3F8</accession>
<evidence type="ECO:0000256" key="1">
    <source>
        <dbReference type="SAM" id="MobiDB-lite"/>
    </source>
</evidence>
<dbReference type="Proteomes" id="UP001152607">
    <property type="component" value="Unassembled WGS sequence"/>
</dbReference>
<gene>
    <name evidence="3" type="ORF">PDIGIT_LOCUS1549</name>
</gene>
<reference evidence="3" key="1">
    <citation type="submission" date="2023-01" db="EMBL/GenBank/DDBJ databases">
        <authorList>
            <person name="Van Ghelder C."/>
            <person name="Rancurel C."/>
        </authorList>
    </citation>
    <scope>NUCLEOTIDE SEQUENCE</scope>
    <source>
        <strain evidence="3">CNCM I-4278</strain>
    </source>
</reference>
<protein>
    <submittedName>
        <fullName evidence="3">Uncharacterized protein</fullName>
    </submittedName>
</protein>
<proteinExistence type="predicted"/>
<comment type="caution">
    <text evidence="3">The sequence shown here is derived from an EMBL/GenBank/DDBJ whole genome shotgun (WGS) entry which is preliminary data.</text>
</comment>
<keyword evidence="4" id="KW-1185">Reference proteome</keyword>
<dbReference type="EMBL" id="CAOQHR010000001">
    <property type="protein sequence ID" value="CAI6266320.1"/>
    <property type="molecule type" value="Genomic_DNA"/>
</dbReference>